<keyword evidence="4" id="KW-0460">Magnesium</keyword>
<evidence type="ECO:0000313" key="5">
    <source>
        <dbReference type="EMBL" id="GMI80273.1"/>
    </source>
</evidence>
<evidence type="ECO:0000256" key="1">
    <source>
        <dbReference type="ARBA" id="ARBA00022603"/>
    </source>
</evidence>
<evidence type="ECO:0000256" key="3">
    <source>
        <dbReference type="ARBA" id="ARBA00022723"/>
    </source>
</evidence>
<accession>A0A9W7HP28</accession>
<proteinExistence type="predicted"/>
<evidence type="ECO:0000256" key="4">
    <source>
        <dbReference type="ARBA" id="ARBA00022842"/>
    </source>
</evidence>
<dbReference type="InterPro" id="IPR042086">
    <property type="entry name" value="MeTrfase_capping"/>
</dbReference>
<dbReference type="AlphaFoldDB" id="A0A9W7HP28"/>
<dbReference type="Pfam" id="PF03492">
    <property type="entry name" value="Methyltransf_7"/>
    <property type="match status" value="2"/>
</dbReference>
<dbReference type="InterPro" id="IPR029063">
    <property type="entry name" value="SAM-dependent_MTases_sf"/>
</dbReference>
<sequence length="573" mass="64507">MAAENALHMNAAEHEISYANNSVFQKEVILKVRPIIEESIIAAFSEFVPACMKVAELGCSSGPNTFVAIALVVDIIHAICRQQQLKLPELEVLLNDLPENDFNSMFRSVPNFIDRLKKEKGDMGCYVGVAGSFYDRLFPTRSLHFVHCSYALMWLSKVPVGVESNKGNIFMARSSPPNVFKAYADQFQKDFTKFLSMRSEEIIPQGRMVLTFMARKNQNPSDEDYGWELLAKSLLDLVAQKEVILKVRPIIEESIIAAFSEFVPACMKVAELGCSSGPNTFVAIALVVDIIHAICRQQQLKLPELEVLLNDLPENDFNSMFRSVPNFIDRLKKEKGDMGCYVGGVAGSFYDRLFPTRSLHFVHCSYALMWLSKVPVGVESNKGNIFMARSSPPNVFKAYADQFQKDFTKFLSMRSEEIIPQGRMVLTFMARKNQNPSDEDYGWELLAKSLLDLVAQGVVKEADVDSFNLPMYSPCKEEVAEIVEREGSFEINELQVFVVDTVPLRREKQLRDEDVAKTIANTVRAATEPILCDHFGDSIIEELFIRFAENVANAPNNSMHQRVSIVVLLTNKG</sequence>
<dbReference type="GO" id="GO:0046872">
    <property type="term" value="F:metal ion binding"/>
    <property type="evidence" value="ECO:0007669"/>
    <property type="project" value="UniProtKB-KW"/>
</dbReference>
<protein>
    <submittedName>
        <fullName evidence="5">Uncharacterized protein</fullName>
    </submittedName>
</protein>
<dbReference type="PANTHER" id="PTHR31009">
    <property type="entry name" value="S-ADENOSYL-L-METHIONINE:CARBOXYL METHYLTRANSFERASE FAMILY PROTEIN"/>
    <property type="match status" value="1"/>
</dbReference>
<dbReference type="Gene3D" id="3.40.50.150">
    <property type="entry name" value="Vaccinia Virus protein VP39"/>
    <property type="match status" value="2"/>
</dbReference>
<dbReference type="SUPFAM" id="SSF53335">
    <property type="entry name" value="S-adenosyl-L-methionine-dependent methyltransferases"/>
    <property type="match status" value="2"/>
</dbReference>
<dbReference type="GO" id="GO:0008168">
    <property type="term" value="F:methyltransferase activity"/>
    <property type="evidence" value="ECO:0007669"/>
    <property type="project" value="UniProtKB-KW"/>
</dbReference>
<organism evidence="5 6">
    <name type="scientific">Hibiscus trionum</name>
    <name type="common">Flower of an hour</name>
    <dbReference type="NCBI Taxonomy" id="183268"/>
    <lineage>
        <taxon>Eukaryota</taxon>
        <taxon>Viridiplantae</taxon>
        <taxon>Streptophyta</taxon>
        <taxon>Embryophyta</taxon>
        <taxon>Tracheophyta</taxon>
        <taxon>Spermatophyta</taxon>
        <taxon>Magnoliopsida</taxon>
        <taxon>eudicotyledons</taxon>
        <taxon>Gunneridae</taxon>
        <taxon>Pentapetalae</taxon>
        <taxon>rosids</taxon>
        <taxon>malvids</taxon>
        <taxon>Malvales</taxon>
        <taxon>Malvaceae</taxon>
        <taxon>Malvoideae</taxon>
        <taxon>Hibiscus</taxon>
    </lineage>
</organism>
<keyword evidence="6" id="KW-1185">Reference proteome</keyword>
<dbReference type="Gene3D" id="1.10.1200.270">
    <property type="entry name" value="Methyltransferase, alpha-helical capping domain"/>
    <property type="match status" value="1"/>
</dbReference>
<dbReference type="GO" id="GO:0032259">
    <property type="term" value="P:methylation"/>
    <property type="evidence" value="ECO:0007669"/>
    <property type="project" value="UniProtKB-KW"/>
</dbReference>
<dbReference type="OrthoDB" id="1523883at2759"/>
<dbReference type="InterPro" id="IPR005299">
    <property type="entry name" value="MeTrfase_7"/>
</dbReference>
<keyword evidence="2" id="KW-0808">Transferase</keyword>
<comment type="caution">
    <text evidence="5">The sequence shown here is derived from an EMBL/GenBank/DDBJ whole genome shotgun (WGS) entry which is preliminary data.</text>
</comment>
<name>A0A9W7HP28_HIBTR</name>
<evidence type="ECO:0000256" key="2">
    <source>
        <dbReference type="ARBA" id="ARBA00022679"/>
    </source>
</evidence>
<reference evidence="5" key="1">
    <citation type="submission" date="2023-05" db="EMBL/GenBank/DDBJ databases">
        <title>Genome and transcriptome analyses reveal genes involved in the formation of fine ridges on petal epidermal cells in Hibiscus trionum.</title>
        <authorList>
            <person name="Koshimizu S."/>
            <person name="Masuda S."/>
            <person name="Ishii T."/>
            <person name="Shirasu K."/>
            <person name="Hoshino A."/>
            <person name="Arita M."/>
        </authorList>
    </citation>
    <scope>NUCLEOTIDE SEQUENCE</scope>
    <source>
        <strain evidence="5">Hamamatsu line</strain>
    </source>
</reference>
<dbReference type="Proteomes" id="UP001165190">
    <property type="component" value="Unassembled WGS sequence"/>
</dbReference>
<gene>
    <name evidence="5" type="ORF">HRI_001696600</name>
</gene>
<keyword evidence="3" id="KW-0479">Metal-binding</keyword>
<evidence type="ECO:0000313" key="6">
    <source>
        <dbReference type="Proteomes" id="UP001165190"/>
    </source>
</evidence>
<keyword evidence="1" id="KW-0489">Methyltransferase</keyword>
<dbReference type="EMBL" id="BSYR01000017">
    <property type="protein sequence ID" value="GMI80273.1"/>
    <property type="molecule type" value="Genomic_DNA"/>
</dbReference>